<evidence type="ECO:0000256" key="2">
    <source>
        <dbReference type="ARBA" id="ARBA00009853"/>
    </source>
</evidence>
<feature type="transmembrane region" description="Helical" evidence="6">
    <location>
        <begin position="237"/>
        <end position="254"/>
    </location>
</feature>
<dbReference type="KEGG" id="poz:I0K15_12660"/>
<comment type="subcellular location">
    <subcellularLocation>
        <location evidence="1">Membrane</location>
        <topology evidence="1">Multi-pass membrane protein</topology>
    </subcellularLocation>
</comment>
<feature type="transmembrane region" description="Helical" evidence="6">
    <location>
        <begin position="143"/>
        <end position="165"/>
    </location>
</feature>
<reference evidence="8 9" key="1">
    <citation type="submission" date="2020-11" db="EMBL/GenBank/DDBJ databases">
        <title>Description of Pontivivens ytuae sp. nov. isolated from deep sea sediment of Mariana Trench.</title>
        <authorList>
            <person name="Wang Z."/>
            <person name="Sun Q.-L."/>
            <person name="Xu X.-D."/>
            <person name="Tang Y.-Z."/>
            <person name="Zhang J."/>
        </authorList>
    </citation>
    <scope>NUCLEOTIDE SEQUENCE [LARGE SCALE GENOMIC DNA]</scope>
    <source>
        <strain evidence="8 9">MT2928</strain>
    </source>
</reference>
<dbReference type="EMBL" id="CP064942">
    <property type="protein sequence ID" value="QPH52661.1"/>
    <property type="molecule type" value="Genomic_DNA"/>
</dbReference>
<feature type="transmembrane region" description="Helical" evidence="6">
    <location>
        <begin position="35"/>
        <end position="57"/>
    </location>
</feature>
<dbReference type="GO" id="GO:0016020">
    <property type="term" value="C:membrane"/>
    <property type="evidence" value="ECO:0007669"/>
    <property type="project" value="UniProtKB-SubCell"/>
</dbReference>
<keyword evidence="9" id="KW-1185">Reference proteome</keyword>
<feature type="transmembrane region" description="Helical" evidence="6">
    <location>
        <begin position="205"/>
        <end position="225"/>
    </location>
</feature>
<keyword evidence="3 6" id="KW-0812">Transmembrane</keyword>
<accession>A0A7S9LPF0</accession>
<feature type="transmembrane region" description="Helical" evidence="6">
    <location>
        <begin position="120"/>
        <end position="137"/>
    </location>
</feature>
<feature type="transmembrane region" description="Helical" evidence="6">
    <location>
        <begin position="69"/>
        <end position="89"/>
    </location>
</feature>
<evidence type="ECO:0000256" key="4">
    <source>
        <dbReference type="ARBA" id="ARBA00022989"/>
    </source>
</evidence>
<dbReference type="AlphaFoldDB" id="A0A7S9LPF0"/>
<evidence type="ECO:0000256" key="6">
    <source>
        <dbReference type="SAM" id="Phobius"/>
    </source>
</evidence>
<dbReference type="InterPro" id="IPR037185">
    <property type="entry name" value="EmrE-like"/>
</dbReference>
<gene>
    <name evidence="8" type="ORF">I0K15_12660</name>
</gene>
<feature type="transmembrane region" description="Helical" evidence="6">
    <location>
        <begin position="95"/>
        <end position="113"/>
    </location>
</feature>
<dbReference type="PANTHER" id="PTHR22911:SF6">
    <property type="entry name" value="SOLUTE CARRIER FAMILY 35 MEMBER G1"/>
    <property type="match status" value="1"/>
</dbReference>
<sequence>MPNRPYAALMMLIAAACMGTASLVAKLLGTSGMHAFQVSGGRFLFALIALGIAAAILRPRIARPNLPLHALRVLLGWSGVTCLFFAIARMPMADATAITFLNPVIAMLLAIPLLGERPGVWRWGAAVAALIGALLLIRPGMGAVQPAALIALAAALFMGGEVIAIKRLTRREAPFQILIVNNIIGCTLALSTAATVWIWPSLTQWLLMAATGLSVVAAQVCFLQAMRAAEASFAMPFFYATLIFAALWDLALFGVIPDTLSLAGSAVIIAAACILAWRESRPLSPARAP</sequence>
<feature type="domain" description="EamA" evidence="7">
    <location>
        <begin position="7"/>
        <end position="137"/>
    </location>
</feature>
<dbReference type="Pfam" id="PF00892">
    <property type="entry name" value="EamA"/>
    <property type="match status" value="2"/>
</dbReference>
<protein>
    <submittedName>
        <fullName evidence="8">DMT family transporter</fullName>
    </submittedName>
</protein>
<keyword evidence="5 6" id="KW-0472">Membrane</keyword>
<name>A0A7S9LPF0_9RHOB</name>
<dbReference type="PROSITE" id="PS51257">
    <property type="entry name" value="PROKAR_LIPOPROTEIN"/>
    <property type="match status" value="1"/>
</dbReference>
<evidence type="ECO:0000256" key="1">
    <source>
        <dbReference type="ARBA" id="ARBA00004141"/>
    </source>
</evidence>
<keyword evidence="4 6" id="KW-1133">Transmembrane helix</keyword>
<feature type="transmembrane region" description="Helical" evidence="6">
    <location>
        <begin position="260"/>
        <end position="277"/>
    </location>
</feature>
<evidence type="ECO:0000256" key="3">
    <source>
        <dbReference type="ARBA" id="ARBA00022692"/>
    </source>
</evidence>
<dbReference type="Proteomes" id="UP000594800">
    <property type="component" value="Chromosome"/>
</dbReference>
<organism evidence="8 9">
    <name type="scientific">Pontivivens ytuae</name>
    <dbReference type="NCBI Taxonomy" id="2789856"/>
    <lineage>
        <taxon>Bacteria</taxon>
        <taxon>Pseudomonadati</taxon>
        <taxon>Pseudomonadota</taxon>
        <taxon>Alphaproteobacteria</taxon>
        <taxon>Rhodobacterales</taxon>
        <taxon>Paracoccaceae</taxon>
        <taxon>Pontivivens</taxon>
    </lineage>
</organism>
<comment type="similarity">
    <text evidence="2">Belongs to the drug/metabolite transporter (DMT) superfamily. 10 TMS drug/metabolite exporter (DME) (TC 2.A.7.3) family.</text>
</comment>
<proteinExistence type="inferred from homology"/>
<dbReference type="InterPro" id="IPR000620">
    <property type="entry name" value="EamA_dom"/>
</dbReference>
<evidence type="ECO:0000313" key="8">
    <source>
        <dbReference type="EMBL" id="QPH52661.1"/>
    </source>
</evidence>
<feature type="domain" description="EamA" evidence="7">
    <location>
        <begin position="147"/>
        <end position="275"/>
    </location>
</feature>
<evidence type="ECO:0000256" key="5">
    <source>
        <dbReference type="ARBA" id="ARBA00023136"/>
    </source>
</evidence>
<dbReference type="RefSeq" id="WP_196101872.1">
    <property type="nucleotide sequence ID" value="NZ_CP064942.1"/>
</dbReference>
<dbReference type="SUPFAM" id="SSF103481">
    <property type="entry name" value="Multidrug resistance efflux transporter EmrE"/>
    <property type="match status" value="2"/>
</dbReference>
<dbReference type="PANTHER" id="PTHR22911">
    <property type="entry name" value="ACYL-MALONYL CONDENSING ENZYME-RELATED"/>
    <property type="match status" value="1"/>
</dbReference>
<evidence type="ECO:0000313" key="9">
    <source>
        <dbReference type="Proteomes" id="UP000594800"/>
    </source>
</evidence>
<evidence type="ECO:0000259" key="7">
    <source>
        <dbReference type="Pfam" id="PF00892"/>
    </source>
</evidence>
<feature type="transmembrane region" description="Helical" evidence="6">
    <location>
        <begin position="177"/>
        <end position="199"/>
    </location>
</feature>